<dbReference type="InterPro" id="IPR027417">
    <property type="entry name" value="P-loop_NTPase"/>
</dbReference>
<accession>A0A1I7WHP1</accession>
<dbReference type="SUPFAM" id="SSF52540">
    <property type="entry name" value="P-loop containing nucleoside triphosphate hydrolases"/>
    <property type="match status" value="1"/>
</dbReference>
<dbReference type="GO" id="GO:0005524">
    <property type="term" value="F:ATP binding"/>
    <property type="evidence" value="ECO:0007669"/>
    <property type="project" value="InterPro"/>
</dbReference>
<sequence>MSKEISRIEATLHGLDLTLPKNKTLLITGGSGVGKSSLLRVCLNTEIKYQFIIHFLELKFVINVNYAIETN</sequence>
<dbReference type="WBParaSite" id="Hba_04521">
    <property type="protein sequence ID" value="Hba_04521"/>
    <property type="gene ID" value="Hba_04521"/>
</dbReference>
<dbReference type="AlphaFoldDB" id="A0A1I7WHP1"/>
<proteinExistence type="predicted"/>
<dbReference type="InterPro" id="IPR003439">
    <property type="entry name" value="ABC_transporter-like_ATP-bd"/>
</dbReference>
<dbReference type="Pfam" id="PF00005">
    <property type="entry name" value="ABC_tran"/>
    <property type="match status" value="1"/>
</dbReference>
<evidence type="ECO:0000313" key="2">
    <source>
        <dbReference type="Proteomes" id="UP000095283"/>
    </source>
</evidence>
<name>A0A1I7WHP1_HETBA</name>
<organism evidence="2 3">
    <name type="scientific">Heterorhabditis bacteriophora</name>
    <name type="common">Entomopathogenic nematode worm</name>
    <dbReference type="NCBI Taxonomy" id="37862"/>
    <lineage>
        <taxon>Eukaryota</taxon>
        <taxon>Metazoa</taxon>
        <taxon>Ecdysozoa</taxon>
        <taxon>Nematoda</taxon>
        <taxon>Chromadorea</taxon>
        <taxon>Rhabditida</taxon>
        <taxon>Rhabditina</taxon>
        <taxon>Rhabditomorpha</taxon>
        <taxon>Strongyloidea</taxon>
        <taxon>Heterorhabditidae</taxon>
        <taxon>Heterorhabditis</taxon>
    </lineage>
</organism>
<evidence type="ECO:0000259" key="1">
    <source>
        <dbReference type="Pfam" id="PF00005"/>
    </source>
</evidence>
<feature type="domain" description="ABC transporter" evidence="1">
    <location>
        <begin position="12"/>
        <end position="46"/>
    </location>
</feature>
<keyword evidence="2" id="KW-1185">Reference proteome</keyword>
<reference evidence="3" key="1">
    <citation type="submission" date="2016-11" db="UniProtKB">
        <authorList>
            <consortium name="WormBaseParasite"/>
        </authorList>
    </citation>
    <scope>IDENTIFICATION</scope>
</reference>
<dbReference type="Gene3D" id="3.40.50.300">
    <property type="entry name" value="P-loop containing nucleotide triphosphate hydrolases"/>
    <property type="match status" value="1"/>
</dbReference>
<evidence type="ECO:0000313" key="3">
    <source>
        <dbReference type="WBParaSite" id="Hba_04521"/>
    </source>
</evidence>
<protein>
    <submittedName>
        <fullName evidence="3">ATP-binding protein</fullName>
    </submittedName>
</protein>
<dbReference type="Proteomes" id="UP000095283">
    <property type="component" value="Unplaced"/>
</dbReference>
<dbReference type="GO" id="GO:0016887">
    <property type="term" value="F:ATP hydrolysis activity"/>
    <property type="evidence" value="ECO:0007669"/>
    <property type="project" value="InterPro"/>
</dbReference>